<accession>A0A6P7TZY2</accession>
<sequence>MLARYSLLVSHCEAKKHKASTLQRMIPLTNFIKNKNDKTSMPEVNLPMFICCHTSFNSCDHLIELCKNYTSDSDSISKVKLHRAKCANNVRNVLAPYFDESFISDIGNRTFSLLLDKSNDILINKLLRIVIIYYSNTHTKVVHTYLSMVSLQTRDADAIVDALK</sequence>
<gene>
    <name evidence="2" type="primary">LOC115232057</name>
</gene>
<protein>
    <submittedName>
        <fullName evidence="2">Uncharacterized protein LOC115232057</fullName>
    </submittedName>
</protein>
<dbReference type="AlphaFoldDB" id="A0A6P7TZY2"/>
<dbReference type="RefSeq" id="XP_029658009.1">
    <property type="nucleotide sequence ID" value="XM_029802149.1"/>
</dbReference>
<dbReference type="PANTHER" id="PTHR37162">
    <property type="entry name" value="HAT FAMILY DIMERISATION DOMAINCONTAINING PROTEIN-RELATED"/>
    <property type="match status" value="1"/>
</dbReference>
<evidence type="ECO:0000313" key="2">
    <source>
        <dbReference type="RefSeq" id="XP_029658009.1"/>
    </source>
</evidence>
<proteinExistence type="predicted"/>
<name>A0A6P7TZY2_9MOLL</name>
<dbReference type="Proteomes" id="UP000515154">
    <property type="component" value="Linkage group LG1"/>
</dbReference>
<reference evidence="2" key="1">
    <citation type="submission" date="2025-08" db="UniProtKB">
        <authorList>
            <consortium name="RefSeq"/>
        </authorList>
    </citation>
    <scope>IDENTIFICATION</scope>
</reference>
<keyword evidence="1" id="KW-1185">Reference proteome</keyword>
<evidence type="ECO:0000313" key="1">
    <source>
        <dbReference type="Proteomes" id="UP000515154"/>
    </source>
</evidence>
<organism evidence="1 2">
    <name type="scientific">Octopus sinensis</name>
    <name type="common">East Asian common octopus</name>
    <dbReference type="NCBI Taxonomy" id="2607531"/>
    <lineage>
        <taxon>Eukaryota</taxon>
        <taxon>Metazoa</taxon>
        <taxon>Spiralia</taxon>
        <taxon>Lophotrochozoa</taxon>
        <taxon>Mollusca</taxon>
        <taxon>Cephalopoda</taxon>
        <taxon>Coleoidea</taxon>
        <taxon>Octopodiformes</taxon>
        <taxon>Octopoda</taxon>
        <taxon>Incirrata</taxon>
        <taxon>Octopodidae</taxon>
        <taxon>Octopus</taxon>
    </lineage>
</organism>
<dbReference type="KEGG" id="osn:115232057"/>
<dbReference type="PANTHER" id="PTHR37162:SF1">
    <property type="entry name" value="BED-TYPE DOMAIN-CONTAINING PROTEIN"/>
    <property type="match status" value="1"/>
</dbReference>